<accession>A0ABT7KZS2</accession>
<organism evidence="3 4">
    <name type="scientific">Aquibacillus rhizosphaerae</name>
    <dbReference type="NCBI Taxonomy" id="3051431"/>
    <lineage>
        <taxon>Bacteria</taxon>
        <taxon>Bacillati</taxon>
        <taxon>Bacillota</taxon>
        <taxon>Bacilli</taxon>
        <taxon>Bacillales</taxon>
        <taxon>Bacillaceae</taxon>
        <taxon>Aquibacillus</taxon>
    </lineage>
</organism>
<dbReference type="SUPFAM" id="SSF142433">
    <property type="entry name" value="CinA-like"/>
    <property type="match status" value="1"/>
</dbReference>
<comment type="caution">
    <text evidence="3">The sequence shown here is derived from an EMBL/GenBank/DDBJ whole genome shotgun (WGS) entry which is preliminary data.</text>
</comment>
<dbReference type="RefSeq" id="WP_285929784.1">
    <property type="nucleotide sequence ID" value="NZ_JASTZU010000002.1"/>
</dbReference>
<evidence type="ECO:0000313" key="3">
    <source>
        <dbReference type="EMBL" id="MDL4838996.1"/>
    </source>
</evidence>
<dbReference type="CDD" id="cd00885">
    <property type="entry name" value="cinA"/>
    <property type="match status" value="1"/>
</dbReference>
<dbReference type="PANTHER" id="PTHR13939:SF0">
    <property type="entry name" value="NMN AMIDOHYDROLASE-LIKE PROTEIN YFAY"/>
    <property type="match status" value="1"/>
</dbReference>
<comment type="similarity">
    <text evidence="1">Belongs to the CinA family.</text>
</comment>
<dbReference type="HAMAP" id="MF_00226_B">
    <property type="entry name" value="CinA_B"/>
    <property type="match status" value="1"/>
</dbReference>
<protein>
    <recommendedName>
        <fullName evidence="1">Putative competence-damage inducible protein</fullName>
    </recommendedName>
</protein>
<dbReference type="InterPro" id="IPR050101">
    <property type="entry name" value="CinA"/>
</dbReference>
<dbReference type="NCBIfam" id="TIGR00200">
    <property type="entry name" value="cinA_nterm"/>
    <property type="match status" value="1"/>
</dbReference>
<dbReference type="NCBIfam" id="NF001813">
    <property type="entry name" value="PRK00549.1"/>
    <property type="match status" value="1"/>
</dbReference>
<proteinExistence type="inferred from homology"/>
<evidence type="ECO:0000259" key="2">
    <source>
        <dbReference type="SMART" id="SM00852"/>
    </source>
</evidence>
<evidence type="ECO:0000256" key="1">
    <source>
        <dbReference type="HAMAP-Rule" id="MF_00226"/>
    </source>
</evidence>
<reference evidence="3 4" key="1">
    <citation type="submission" date="2023-06" db="EMBL/GenBank/DDBJ databases">
        <title>Aquibacillus rhizosphaerae LR5S19.</title>
        <authorList>
            <person name="Sun J.-Q."/>
        </authorList>
    </citation>
    <scope>NUCLEOTIDE SEQUENCE [LARGE SCALE GENOMIC DNA]</scope>
    <source>
        <strain evidence="3 4">LR5S19</strain>
    </source>
</reference>
<dbReference type="Gene3D" id="3.40.980.10">
    <property type="entry name" value="MoaB/Mog-like domain"/>
    <property type="match status" value="1"/>
</dbReference>
<dbReference type="NCBIfam" id="TIGR00177">
    <property type="entry name" value="molyb_syn"/>
    <property type="match status" value="1"/>
</dbReference>
<dbReference type="InterPro" id="IPR008136">
    <property type="entry name" value="CinA_C"/>
</dbReference>
<dbReference type="NCBIfam" id="TIGR00199">
    <property type="entry name" value="PncC_domain"/>
    <property type="match status" value="1"/>
</dbReference>
<dbReference type="InterPro" id="IPR001453">
    <property type="entry name" value="MoaB/Mog_dom"/>
</dbReference>
<dbReference type="Proteomes" id="UP001235343">
    <property type="component" value="Unassembled WGS sequence"/>
</dbReference>
<dbReference type="InterPro" id="IPR036653">
    <property type="entry name" value="CinA-like_C"/>
</dbReference>
<sequence length="418" mass="45955">MGEYKAEIIAVGTELLLGQIANTNAQWLSQKLANQGISVYFHGVVGDNLERVKTAFQLASDRSDLIIVTGGLGPTDDDMTREAFQAITNNHLKEDEQTIDKIRGYFAKTKRKMTPNNRKQALVFENSLVLQNSTGMAPGMIVDFNGKKWVFLPGVPREMKTITTEHVIPYLKRTFLLTSVIESRMLRFIGIGESQLEHELKPLIDVQQNPTIAPLASEGEVAIRLTAKAESKEKANELIDKTELSVLEQVGNYFYGYDSTSIHECVFELLKSKKLTLAAAESLTGGGFSNEIVSLSGVSQVYMGSVVCYSVYSKQHLLGISPELIEVHGTISEQCAEAMAKNVCSKLNSSIGISFTGVAGPDDSEGKSAGTVFISVHGHGHKGEMNTEAFHFQGDRDTIRTRAIKKGFELLYRLLKDL</sequence>
<gene>
    <name evidence="1" type="primary">cinA</name>
    <name evidence="3" type="ORF">QQS35_00715</name>
</gene>
<dbReference type="InterPro" id="IPR041424">
    <property type="entry name" value="CinA_KH"/>
</dbReference>
<name>A0ABT7KZS2_9BACI</name>
<dbReference type="Pfam" id="PF02464">
    <property type="entry name" value="CinA"/>
    <property type="match status" value="1"/>
</dbReference>
<dbReference type="InterPro" id="IPR008135">
    <property type="entry name" value="Competence-induced_CinA"/>
</dbReference>
<dbReference type="SUPFAM" id="SSF53218">
    <property type="entry name" value="Molybdenum cofactor biosynthesis proteins"/>
    <property type="match status" value="1"/>
</dbReference>
<dbReference type="PIRSF" id="PIRSF006728">
    <property type="entry name" value="CinA"/>
    <property type="match status" value="1"/>
</dbReference>
<dbReference type="Gene3D" id="3.90.950.20">
    <property type="entry name" value="CinA-like"/>
    <property type="match status" value="1"/>
</dbReference>
<feature type="domain" description="MoaB/Mog" evidence="2">
    <location>
        <begin position="7"/>
        <end position="174"/>
    </location>
</feature>
<dbReference type="PANTHER" id="PTHR13939">
    <property type="entry name" value="NICOTINAMIDE-NUCLEOTIDE AMIDOHYDROLASE PNCC"/>
    <property type="match status" value="1"/>
</dbReference>
<dbReference type="Gene3D" id="3.30.70.2860">
    <property type="match status" value="1"/>
</dbReference>
<dbReference type="EMBL" id="JASTZU010000002">
    <property type="protein sequence ID" value="MDL4838996.1"/>
    <property type="molecule type" value="Genomic_DNA"/>
</dbReference>
<dbReference type="Pfam" id="PF18146">
    <property type="entry name" value="CinA_KH"/>
    <property type="match status" value="1"/>
</dbReference>
<dbReference type="SMART" id="SM00852">
    <property type="entry name" value="MoCF_biosynth"/>
    <property type="match status" value="1"/>
</dbReference>
<dbReference type="InterPro" id="IPR036425">
    <property type="entry name" value="MoaB/Mog-like_dom_sf"/>
</dbReference>
<dbReference type="Pfam" id="PF00994">
    <property type="entry name" value="MoCF_biosynth"/>
    <property type="match status" value="1"/>
</dbReference>
<keyword evidence="4" id="KW-1185">Reference proteome</keyword>
<evidence type="ECO:0000313" key="4">
    <source>
        <dbReference type="Proteomes" id="UP001235343"/>
    </source>
</evidence>